<keyword evidence="2" id="KW-0732">Signal</keyword>
<feature type="chain" id="PRO_5009119001" description="PEP-CTERM sorting domain-containing protein" evidence="2">
    <location>
        <begin position="22"/>
        <end position="272"/>
    </location>
</feature>
<keyword evidence="1" id="KW-0812">Transmembrane</keyword>
<evidence type="ECO:0008006" key="5">
    <source>
        <dbReference type="Google" id="ProtNLM"/>
    </source>
</evidence>
<keyword evidence="1" id="KW-1133">Transmembrane helix</keyword>
<dbReference type="EMBL" id="LVJZ01000003">
    <property type="protein sequence ID" value="ODB96171.1"/>
    <property type="molecule type" value="Genomic_DNA"/>
</dbReference>
<keyword evidence="4" id="KW-1185">Reference proteome</keyword>
<feature type="transmembrane region" description="Helical" evidence="1">
    <location>
        <begin position="205"/>
        <end position="227"/>
    </location>
</feature>
<dbReference type="STRING" id="1818881.A3196_04970"/>
<organism evidence="3 4">
    <name type="scientific">Candidatus Thiodiazotropha endoloripes</name>
    <dbReference type="NCBI Taxonomy" id="1818881"/>
    <lineage>
        <taxon>Bacteria</taxon>
        <taxon>Pseudomonadati</taxon>
        <taxon>Pseudomonadota</taxon>
        <taxon>Gammaproteobacteria</taxon>
        <taxon>Chromatiales</taxon>
        <taxon>Sedimenticolaceae</taxon>
        <taxon>Candidatus Thiodiazotropha</taxon>
    </lineage>
</organism>
<feature type="signal peptide" evidence="2">
    <location>
        <begin position="1"/>
        <end position="21"/>
    </location>
</feature>
<evidence type="ECO:0000313" key="3">
    <source>
        <dbReference type="EMBL" id="ODB96171.1"/>
    </source>
</evidence>
<dbReference type="RefSeq" id="WP_069024197.1">
    <property type="nucleotide sequence ID" value="NZ_LVJZ01000003.1"/>
</dbReference>
<name>A0A1E2UNA6_9GAMM</name>
<evidence type="ECO:0000256" key="1">
    <source>
        <dbReference type="SAM" id="Phobius"/>
    </source>
</evidence>
<evidence type="ECO:0000256" key="2">
    <source>
        <dbReference type="SAM" id="SignalP"/>
    </source>
</evidence>
<gene>
    <name evidence="3" type="ORF">A3196_04970</name>
</gene>
<proteinExistence type="predicted"/>
<dbReference type="AlphaFoldDB" id="A0A1E2UNA6"/>
<protein>
    <recommendedName>
        <fullName evidence="5">PEP-CTERM sorting domain-containing protein</fullName>
    </recommendedName>
</protein>
<sequence>MKMTQILVFSALLIPACLLQANESVERLTQSVEGPVAKQDWKGQLDQAEIDIQQPMVVTGSRLKQLNRSDVRTYHDPDFSIFDARTVISRDDDDDGYYHRLSVSFDADVISGRAWVYAELYLSLEGGPWNRYYTTESFPIDRDDSDDDYEVVTRLLDGYPSGYYDVLIELYDADNDAFLVEYGPYDDRDLRALPLEDSYRDGDDYYHGGGGAMGLSMILFVLLARLIRLNKRPWKHAYAQTNNHPATVDLAVSGLLISAAGRTVDDRNPAYW</sequence>
<evidence type="ECO:0000313" key="4">
    <source>
        <dbReference type="Proteomes" id="UP000094849"/>
    </source>
</evidence>
<comment type="caution">
    <text evidence="3">The sequence shown here is derived from an EMBL/GenBank/DDBJ whole genome shotgun (WGS) entry which is preliminary data.</text>
</comment>
<keyword evidence="1" id="KW-0472">Membrane</keyword>
<reference evidence="3 4" key="1">
    <citation type="submission" date="2016-03" db="EMBL/GenBank/DDBJ databases">
        <title>Chemosynthetic sulphur-oxidizing symbionts of marine invertebrate animals are capable of nitrogen fixation.</title>
        <authorList>
            <person name="Petersen J.M."/>
            <person name="Kemper A."/>
            <person name="Gruber-Vodicka H."/>
            <person name="Cardini U."/>
            <person name="Geest Mvander."/>
            <person name="Kleiner M."/>
            <person name="Bulgheresi S."/>
            <person name="Fussmann M."/>
            <person name="Herbold C."/>
            <person name="Seah B.K.B."/>
            <person name="Antony C.Paul."/>
            <person name="Liu D."/>
            <person name="Belitz A."/>
            <person name="Weber M."/>
        </authorList>
    </citation>
    <scope>NUCLEOTIDE SEQUENCE [LARGE SCALE GENOMIC DNA]</scope>
    <source>
        <strain evidence="3">G_D</strain>
    </source>
</reference>
<dbReference type="NCBIfam" id="NF038116">
    <property type="entry name" value="Sden1266_dom"/>
    <property type="match status" value="1"/>
</dbReference>
<accession>A0A1E2UNA6</accession>
<dbReference type="Proteomes" id="UP000094849">
    <property type="component" value="Unassembled WGS sequence"/>
</dbReference>